<dbReference type="PANTHER" id="PTHR19376:SF54">
    <property type="entry name" value="DNA-DIRECTED RNA POLYMERASE SUBUNIT BETA"/>
    <property type="match status" value="1"/>
</dbReference>
<dbReference type="InterPro" id="IPR000722">
    <property type="entry name" value="RNA_pol_asu"/>
</dbReference>
<evidence type="ECO:0000256" key="3">
    <source>
        <dbReference type="ARBA" id="ARBA00022478"/>
    </source>
</evidence>
<feature type="binding site" evidence="13">
    <location>
        <position position="87"/>
    </location>
    <ligand>
        <name>Zn(2+)</name>
        <dbReference type="ChEBI" id="CHEBI:29105"/>
    </ligand>
</feature>
<dbReference type="RefSeq" id="YP_009675795.1">
    <property type="nucleotide sequence ID" value="NC_043905.1"/>
</dbReference>
<evidence type="ECO:0000256" key="6">
    <source>
        <dbReference type="ARBA" id="ARBA00022679"/>
    </source>
</evidence>
<keyword evidence="5 16" id="KW-0934">Plastid</keyword>
<dbReference type="PANTHER" id="PTHR19376">
    <property type="entry name" value="DNA-DIRECTED RNA POLYMERASE"/>
    <property type="match status" value="1"/>
</dbReference>
<dbReference type="GO" id="GO:0000287">
    <property type="term" value="F:magnesium ion binding"/>
    <property type="evidence" value="ECO:0007669"/>
    <property type="project" value="UniProtKB-UniRule"/>
</dbReference>
<gene>
    <name evidence="13 16" type="primary">rpoC1</name>
    <name evidence="16" type="ORF">ANAOB_Cp012</name>
</gene>
<comment type="cofactor">
    <cofactor evidence="13">
        <name>Zn(2+)</name>
        <dbReference type="ChEBI" id="CHEBI:29105"/>
    </cofactor>
    <text evidence="13">Binds 1 Zn(2+) ion per subunit.</text>
</comment>
<feature type="domain" description="RNA polymerase N-terminal" evidence="15">
    <location>
        <begin position="266"/>
        <end position="547"/>
    </location>
</feature>
<dbReference type="InterPro" id="IPR034678">
    <property type="entry name" value="RNApol_RpoC1"/>
</dbReference>
<evidence type="ECO:0000313" key="16">
    <source>
        <dbReference type="EMBL" id="QDE12584.1"/>
    </source>
</evidence>
<dbReference type="AlphaFoldDB" id="A0A4Y5WX33"/>
<dbReference type="Gene3D" id="1.10.274.100">
    <property type="entry name" value="RNA polymerase Rpb1, domain 3"/>
    <property type="match status" value="1"/>
</dbReference>
<keyword evidence="6 13" id="KW-0808">Transferase</keyword>
<dbReference type="InterPro" id="IPR044893">
    <property type="entry name" value="RNA_pol_Rpb1_clamp_domain"/>
</dbReference>
<dbReference type="GO" id="GO:0006351">
    <property type="term" value="P:DNA-templated transcription"/>
    <property type="evidence" value="ECO:0007669"/>
    <property type="project" value="UniProtKB-UniRule"/>
</dbReference>
<dbReference type="Gene3D" id="1.10.40.90">
    <property type="match status" value="1"/>
</dbReference>
<organism evidence="16">
    <name type="scientific">Anathallis obovata</name>
    <dbReference type="NCBI Taxonomy" id="1053618"/>
    <lineage>
        <taxon>Eukaryota</taxon>
        <taxon>Viridiplantae</taxon>
        <taxon>Streptophyta</taxon>
        <taxon>Embryophyta</taxon>
        <taxon>Tracheophyta</taxon>
        <taxon>Spermatophyta</taxon>
        <taxon>Magnoliopsida</taxon>
        <taxon>Liliopsida</taxon>
        <taxon>Asparagales</taxon>
        <taxon>Orchidaceae</taxon>
        <taxon>Epidendroideae</taxon>
        <taxon>Epidendreae</taxon>
        <taxon>Pleurothallidinae</taxon>
        <taxon>Anathallis</taxon>
    </lineage>
</organism>
<protein>
    <recommendedName>
        <fullName evidence="13">DNA-directed RNA polymerase subunit beta'</fullName>
        <ecNumber evidence="13">2.7.7.6</ecNumber>
    </recommendedName>
    <alternativeName>
        <fullName evidence="13">PEP</fullName>
    </alternativeName>
    <alternativeName>
        <fullName evidence="13">Plastid-encoded RNA polymerase subunit beta'</fullName>
        <shortName evidence="13">RNA polymerase subunit beta'</shortName>
    </alternativeName>
</protein>
<keyword evidence="11 13" id="KW-0804">Transcription</keyword>
<dbReference type="GO" id="GO:0009507">
    <property type="term" value="C:chloroplast"/>
    <property type="evidence" value="ECO:0007669"/>
    <property type="project" value="UniProtKB-SubCell"/>
</dbReference>
<dbReference type="HAMAP" id="MF_01323">
    <property type="entry name" value="RNApol_bact_RpoC1"/>
    <property type="match status" value="1"/>
</dbReference>
<feature type="binding site" evidence="13">
    <location>
        <position position="71"/>
    </location>
    <ligand>
        <name>Zn(2+)</name>
        <dbReference type="ChEBI" id="CHEBI:29105"/>
    </ligand>
</feature>
<dbReference type="Pfam" id="PF04997">
    <property type="entry name" value="RNA_pol_Rpb1_1"/>
    <property type="match status" value="1"/>
</dbReference>
<evidence type="ECO:0000256" key="2">
    <source>
        <dbReference type="ARBA" id="ARBA00007207"/>
    </source>
</evidence>
<evidence type="ECO:0000256" key="12">
    <source>
        <dbReference type="ARBA" id="ARBA00048552"/>
    </source>
</evidence>
<dbReference type="EC" id="2.7.7.6" evidence="13"/>
<evidence type="ECO:0000256" key="9">
    <source>
        <dbReference type="ARBA" id="ARBA00022833"/>
    </source>
</evidence>
<keyword evidence="10 13" id="KW-0460">Magnesium</keyword>
<evidence type="ECO:0000256" key="11">
    <source>
        <dbReference type="ARBA" id="ARBA00023163"/>
    </source>
</evidence>
<evidence type="ECO:0000256" key="10">
    <source>
        <dbReference type="ARBA" id="ARBA00022842"/>
    </source>
</evidence>
<evidence type="ECO:0000256" key="4">
    <source>
        <dbReference type="ARBA" id="ARBA00022528"/>
    </source>
</evidence>
<evidence type="ECO:0000259" key="15">
    <source>
        <dbReference type="SMART" id="SM00663"/>
    </source>
</evidence>
<evidence type="ECO:0000256" key="8">
    <source>
        <dbReference type="ARBA" id="ARBA00022723"/>
    </source>
</evidence>
<accession>A0A4Y5WX33</accession>
<keyword evidence="4 16" id="KW-0150">Chloroplast</keyword>
<proteinExistence type="inferred from homology"/>
<evidence type="ECO:0000256" key="14">
    <source>
        <dbReference type="RuleBase" id="RU004279"/>
    </source>
</evidence>
<dbReference type="EMBL" id="MH979332">
    <property type="protein sequence ID" value="QDE12584.1"/>
    <property type="molecule type" value="Genomic_DNA"/>
</dbReference>
<dbReference type="GO" id="GO:0008270">
    <property type="term" value="F:zinc ion binding"/>
    <property type="evidence" value="ECO:0007669"/>
    <property type="project" value="UniProtKB-UniRule"/>
</dbReference>
<feature type="binding site" evidence="13">
    <location>
        <position position="495"/>
    </location>
    <ligand>
        <name>Mg(2+)</name>
        <dbReference type="ChEBI" id="CHEBI:18420"/>
    </ligand>
</feature>
<feature type="binding site" evidence="13">
    <location>
        <position position="69"/>
    </location>
    <ligand>
        <name>Zn(2+)</name>
        <dbReference type="ChEBI" id="CHEBI:29105"/>
    </ligand>
</feature>
<geneLocation type="chloroplast" evidence="16"/>
<dbReference type="Gene3D" id="4.10.860.120">
    <property type="entry name" value="RNA polymerase II, clamp domain"/>
    <property type="match status" value="1"/>
</dbReference>
<comment type="cofactor">
    <cofactor evidence="13">
        <name>Mg(2+)</name>
        <dbReference type="ChEBI" id="CHEBI:18420"/>
    </cofactor>
    <text evidence="13">Binds 1 Mg(2+) ion per subunit.</text>
</comment>
<keyword evidence="9 13" id="KW-0862">Zinc</keyword>
<dbReference type="InterPro" id="IPR042102">
    <property type="entry name" value="RNA_pol_Rpb1_3_sf"/>
</dbReference>
<evidence type="ECO:0000256" key="7">
    <source>
        <dbReference type="ARBA" id="ARBA00022695"/>
    </source>
</evidence>
<dbReference type="GO" id="GO:0000428">
    <property type="term" value="C:DNA-directed RNA polymerase complex"/>
    <property type="evidence" value="ECO:0007669"/>
    <property type="project" value="UniProtKB-KW"/>
</dbReference>
<comment type="similarity">
    <text evidence="2 13">Belongs to the RNA polymerase beta' chain family. RpoC1 subfamily.</text>
</comment>
<name>A0A4Y5WX33_9ASPA</name>
<dbReference type="FunFam" id="4.10.860.120:FF:000007">
    <property type="entry name" value="DNA-directed RNA polymerase subunit gamma"/>
    <property type="match status" value="1"/>
</dbReference>
<evidence type="ECO:0000256" key="1">
    <source>
        <dbReference type="ARBA" id="ARBA00004026"/>
    </source>
</evidence>
<reference evidence="16" key="2">
    <citation type="journal article" date="2019" name="Rev. Bras. Bot.">
        <title>Complete chloroplast genome of Anathallis obovata (Orchidaceae: Pleurothallidinae).</title>
        <authorList>
            <person name="Silverio Righetto Mauad A.V."/>
            <person name="do Nascimento Vieira L."/>
            <person name="Bolson M."/>
            <person name="de Baura V.A."/>
            <person name="Balsanelli E."/>
            <person name="Maltempi de Souza E."/>
            <person name="Toscano de Brito A.L.V."/>
            <person name="de Camargo Smidt E."/>
        </authorList>
    </citation>
    <scope>NUCLEOTIDE SEQUENCE</scope>
</reference>
<feature type="binding site" evidence="13">
    <location>
        <position position="497"/>
    </location>
    <ligand>
        <name>Mg(2+)</name>
        <dbReference type="ChEBI" id="CHEBI:18420"/>
    </ligand>
</feature>
<reference evidence="16" key="1">
    <citation type="submission" date="2018-09" db="EMBL/GenBank/DDBJ databases">
        <authorList>
            <person name="Mauad A.V.S.R."/>
            <person name="Bolson M."/>
            <person name="Vieira L.N."/>
            <person name="de Baura V.A."/>
            <person name="Balsanelli E."/>
            <person name="de Souza E.M."/>
            <person name="Toscano de Brito A.L.V."/>
            <person name="Smidt E.C."/>
        </authorList>
    </citation>
    <scope>NUCLEOTIDE SEQUENCE</scope>
</reference>
<feature type="binding site" evidence="13">
    <location>
        <position position="90"/>
    </location>
    <ligand>
        <name>Zn(2+)</name>
        <dbReference type="ChEBI" id="CHEBI:29105"/>
    </ligand>
</feature>
<dbReference type="SUPFAM" id="SSF64484">
    <property type="entry name" value="beta and beta-prime subunits of DNA dependent RNA-polymerase"/>
    <property type="match status" value="1"/>
</dbReference>
<dbReference type="Pfam" id="PF00623">
    <property type="entry name" value="RNA_pol_Rpb1_2"/>
    <property type="match status" value="2"/>
</dbReference>
<sequence length="683" mass="78948">MIDQYKHQQLRIGPVSPQQIRAWAKKILPNGEIVGEVTKPYTFHYKTNKPEKDGLFCERIFGPIKSGICACGNYRGIGTEKEDPKFCEECGVEFVDSRIRRYQMGYIKLTCPVTHVWYLKRLPSYIANLLDKPLRELEGLVYCDVYLDFYFARSITKKPTFLRLRGSFEYEIQSWKYSIPLFFTTQGFETFRKREISTGAGAIREQLSDSDLRIITDNSLVEWKELGDEESAGNEWEDKKIRRRKDFLVRRIELAKHFLRTNVDPEWMVLCLLPVLPPELRPIIQIDGGKLMSSDINELYRRVIYRNNTLTDLLATSRSTPGELVMCQEKLVQEAVDTLFDNGIRGQPMRDGHNKVYKSFSDVIEGKEGRFRETLLGKRVDYSGRSVIVVGPLLSLHQCGLPREIAIELFQTFVIHGLIRQDVASNTGIAKSKIREKEPIVWEILQEVMQGHPVLLNRAPTLHRLGIQAFQPILVEGRAICLHPLVCKGFNADFDGDQMAVHVPLSLEAQAEARLLLFSHMNLLSPAIGDPVSVPTQDMLIGLYVLTIGNPRGICANRYNQSNFNCINYKNETVYKNDFRYTKEPYFSSSYDALGAYRQKRIHLDSPLWLRWRLDQRVVGSREVPIEVQYESFGNYNEIYKNYQIIGSVKREIRCIYIRTTVGHLSFYREIEEAIQGFWRAYS</sequence>
<dbReference type="GeneID" id="40866774"/>
<comment type="catalytic activity">
    <reaction evidence="12 13 14">
        <text>RNA(n) + a ribonucleoside 5'-triphosphate = RNA(n+1) + diphosphate</text>
        <dbReference type="Rhea" id="RHEA:21248"/>
        <dbReference type="Rhea" id="RHEA-COMP:14527"/>
        <dbReference type="Rhea" id="RHEA-COMP:17342"/>
        <dbReference type="ChEBI" id="CHEBI:33019"/>
        <dbReference type="ChEBI" id="CHEBI:61557"/>
        <dbReference type="ChEBI" id="CHEBI:140395"/>
        <dbReference type="EC" id="2.7.7.6"/>
    </reaction>
</comment>
<comment type="subcellular location">
    <subcellularLocation>
        <location evidence="13">Plastid</location>
        <location evidence="13">Chloroplast</location>
    </subcellularLocation>
</comment>
<dbReference type="InterPro" id="IPR045867">
    <property type="entry name" value="DNA-dir_RpoC_beta_prime"/>
</dbReference>
<feature type="binding site" evidence="13">
    <location>
        <position position="493"/>
    </location>
    <ligand>
        <name>Mg(2+)</name>
        <dbReference type="ChEBI" id="CHEBI:18420"/>
    </ligand>
</feature>
<keyword evidence="8 13" id="KW-0479">Metal-binding</keyword>
<dbReference type="SMART" id="SM00663">
    <property type="entry name" value="RPOLA_N"/>
    <property type="match status" value="1"/>
</dbReference>
<dbReference type="InterPro" id="IPR006592">
    <property type="entry name" value="RNA_pol_N"/>
</dbReference>
<keyword evidence="3 13" id="KW-0240">DNA-directed RNA polymerase</keyword>
<comment type="function">
    <text evidence="1 13 14">DNA-dependent RNA polymerase catalyzes the transcription of DNA into RNA using the four ribonucleoside triphosphates as substrates.</text>
</comment>
<dbReference type="GO" id="GO:0003899">
    <property type="term" value="F:DNA-directed RNA polymerase activity"/>
    <property type="evidence" value="ECO:0007669"/>
    <property type="project" value="UniProtKB-UniRule"/>
</dbReference>
<dbReference type="GO" id="GO:0003677">
    <property type="term" value="F:DNA binding"/>
    <property type="evidence" value="ECO:0007669"/>
    <property type="project" value="UniProtKB-UniRule"/>
</dbReference>
<evidence type="ECO:0000256" key="13">
    <source>
        <dbReference type="HAMAP-Rule" id="MF_01323"/>
    </source>
</evidence>
<comment type="subunit">
    <text evidence="13">In plastids the minimal PEP RNA polymerase catalytic core is composed of four subunits: alpha, beta, beta', and beta''. When a (nuclear-encoded) sigma factor is associated with the core the holoenzyme is formed, which can initiate transcription.</text>
</comment>
<evidence type="ECO:0000256" key="5">
    <source>
        <dbReference type="ARBA" id="ARBA00022640"/>
    </source>
</evidence>
<dbReference type="Gene3D" id="2.40.40.20">
    <property type="match status" value="1"/>
</dbReference>
<dbReference type="InterPro" id="IPR007080">
    <property type="entry name" value="RNA_pol_Rpb1_1"/>
</dbReference>
<keyword evidence="7 13" id="KW-0548">Nucleotidyltransferase</keyword>